<dbReference type="WBParaSite" id="PgR078_g043_t01">
    <property type="protein sequence ID" value="PgR078_g043_t01"/>
    <property type="gene ID" value="PgR078_g043"/>
</dbReference>
<sequence length="139" mass="15003">MPPIDQAPLHTAGQCNVLFGKKGAKSYNTCESKTELVIAAFCVVQEEDRRMVTVADMDASFLEVADNEAPSVVGDETNAHTFLAKRSEKEATKSKALKQLLLGSVLSGSSSDSAGLKFSLKQSPITKAFIVEPNTKRFH</sequence>
<accession>A0A915C1K2</accession>
<evidence type="ECO:0000313" key="1">
    <source>
        <dbReference type="Proteomes" id="UP000887569"/>
    </source>
</evidence>
<evidence type="ECO:0000313" key="2">
    <source>
        <dbReference type="WBParaSite" id="PgR078_g043_t01"/>
    </source>
</evidence>
<proteinExistence type="predicted"/>
<protein>
    <submittedName>
        <fullName evidence="2">Uncharacterized protein</fullName>
    </submittedName>
</protein>
<dbReference type="AlphaFoldDB" id="A0A915C1K2"/>
<name>A0A915C1K2_PARUN</name>
<reference evidence="2" key="1">
    <citation type="submission" date="2022-11" db="UniProtKB">
        <authorList>
            <consortium name="WormBaseParasite"/>
        </authorList>
    </citation>
    <scope>IDENTIFICATION</scope>
</reference>
<dbReference type="Proteomes" id="UP000887569">
    <property type="component" value="Unplaced"/>
</dbReference>
<keyword evidence="1" id="KW-1185">Reference proteome</keyword>
<organism evidence="1 2">
    <name type="scientific">Parascaris univalens</name>
    <name type="common">Nematode worm</name>
    <dbReference type="NCBI Taxonomy" id="6257"/>
    <lineage>
        <taxon>Eukaryota</taxon>
        <taxon>Metazoa</taxon>
        <taxon>Ecdysozoa</taxon>
        <taxon>Nematoda</taxon>
        <taxon>Chromadorea</taxon>
        <taxon>Rhabditida</taxon>
        <taxon>Spirurina</taxon>
        <taxon>Ascaridomorpha</taxon>
        <taxon>Ascaridoidea</taxon>
        <taxon>Ascarididae</taxon>
        <taxon>Parascaris</taxon>
    </lineage>
</organism>